<dbReference type="EMBL" id="UARW01000010">
    <property type="protein sequence ID" value="SQD04635.1"/>
    <property type="molecule type" value="Genomic_DNA"/>
</dbReference>
<feature type="compositionally biased region" description="Low complexity" evidence="1">
    <location>
        <begin position="22"/>
        <end position="37"/>
    </location>
</feature>
<proteinExistence type="predicted"/>
<gene>
    <name evidence="2" type="primary">shp_3</name>
    <name evidence="2" type="ORF">NCTC8009_05159</name>
</gene>
<dbReference type="SUPFAM" id="SSF51274">
    <property type="entry name" value="Head decoration protein D (gpD, major capsid protein D)"/>
    <property type="match status" value="1"/>
</dbReference>
<evidence type="ECO:0000313" key="3">
    <source>
        <dbReference type="Proteomes" id="UP000250991"/>
    </source>
</evidence>
<dbReference type="InterPro" id="IPR036630">
    <property type="entry name" value="Head_decoration_D_sf"/>
</dbReference>
<sequence length="44" mass="4414">MVTKTITEQRAEVRIFAGNDPAHTATGSSGISSATPALDAPDAG</sequence>
<dbReference type="Gene3D" id="2.40.300.10">
    <property type="entry name" value="Head decoration protein D"/>
    <property type="match status" value="1"/>
</dbReference>
<name>A0A2X3KF19_ECOLX</name>
<evidence type="ECO:0000313" key="2">
    <source>
        <dbReference type="EMBL" id="SQD04635.1"/>
    </source>
</evidence>
<reference evidence="2 3" key="1">
    <citation type="submission" date="2018-06" db="EMBL/GenBank/DDBJ databases">
        <authorList>
            <consortium name="Pathogen Informatics"/>
            <person name="Doyle S."/>
        </authorList>
    </citation>
    <scope>NUCLEOTIDE SEQUENCE [LARGE SCALE GENOMIC DNA]</scope>
    <source>
        <strain evidence="2 3">NCTC8009</strain>
    </source>
</reference>
<protein>
    <submittedName>
        <fullName evidence="2">Phage head decoration protein</fullName>
    </submittedName>
</protein>
<evidence type="ECO:0000256" key="1">
    <source>
        <dbReference type="SAM" id="MobiDB-lite"/>
    </source>
</evidence>
<dbReference type="AlphaFoldDB" id="A0A2X3KF19"/>
<accession>A0A2X3KF19</accession>
<feature type="region of interest" description="Disordered" evidence="1">
    <location>
        <begin position="18"/>
        <end position="44"/>
    </location>
</feature>
<dbReference type="Proteomes" id="UP000250991">
    <property type="component" value="Unassembled WGS sequence"/>
</dbReference>
<organism evidence="2 3">
    <name type="scientific">Escherichia coli</name>
    <dbReference type="NCBI Taxonomy" id="562"/>
    <lineage>
        <taxon>Bacteria</taxon>
        <taxon>Pseudomonadati</taxon>
        <taxon>Pseudomonadota</taxon>
        <taxon>Gammaproteobacteria</taxon>
        <taxon>Enterobacterales</taxon>
        <taxon>Enterobacteriaceae</taxon>
        <taxon>Escherichia</taxon>
    </lineage>
</organism>